<reference evidence="3" key="1">
    <citation type="journal article" date="2020" name="Nat. Commun.">
        <title>Genome sequence of the cluster root forming white lupin.</title>
        <authorList>
            <person name="Hufnagel B."/>
            <person name="Marques A."/>
            <person name="Soriano A."/>
            <person name="Marques L."/>
            <person name="Divol F."/>
            <person name="Doumas P."/>
            <person name="Sallet E."/>
            <person name="Mancinotti D."/>
            <person name="Carrere S."/>
            <person name="Marande W."/>
            <person name="Arribat S."/>
            <person name="Keller J."/>
            <person name="Huneau C."/>
            <person name="Blein T."/>
            <person name="Aime D."/>
            <person name="Laguerre M."/>
            <person name="Taylor J."/>
            <person name="Schubert V."/>
            <person name="Nelson M."/>
            <person name="Geu-Flores F."/>
            <person name="Crespi M."/>
            <person name="Gallardo-Guerrero K."/>
            <person name="Delaux P.-M."/>
            <person name="Salse J."/>
            <person name="Berges H."/>
            <person name="Guyot R."/>
            <person name="Gouzy J."/>
            <person name="Peret B."/>
        </authorList>
    </citation>
    <scope>NUCLEOTIDE SEQUENCE [LARGE SCALE GENOMIC DNA]</scope>
    <source>
        <strain evidence="3">cv. Amiga</strain>
    </source>
</reference>
<evidence type="ECO:0000313" key="2">
    <source>
        <dbReference type="EMBL" id="KAE9598744.1"/>
    </source>
</evidence>
<keyword evidence="1" id="KW-0472">Membrane</keyword>
<sequence length="56" mass="6746">MKIFFLRCENTNKGTTKRDRDHLSHTVYHFLSRTNQNLTVCYFLCLIFSFIHVTSF</sequence>
<comment type="caution">
    <text evidence="2">The sequence shown here is derived from an EMBL/GenBank/DDBJ whole genome shotgun (WGS) entry which is preliminary data.</text>
</comment>
<keyword evidence="1" id="KW-1133">Transmembrane helix</keyword>
<gene>
    <name evidence="2" type="ORF">Lalb_Chr15g0084231</name>
</gene>
<proteinExistence type="predicted"/>
<dbReference type="AlphaFoldDB" id="A0A6A4PC50"/>
<protein>
    <submittedName>
        <fullName evidence="2">Uncharacterized protein</fullName>
    </submittedName>
</protein>
<dbReference type="Proteomes" id="UP000447434">
    <property type="component" value="Chromosome 15"/>
</dbReference>
<dbReference type="EMBL" id="WOCE01000015">
    <property type="protein sequence ID" value="KAE9598744.1"/>
    <property type="molecule type" value="Genomic_DNA"/>
</dbReference>
<name>A0A6A4PC50_LUPAL</name>
<keyword evidence="3" id="KW-1185">Reference proteome</keyword>
<organism evidence="2 3">
    <name type="scientific">Lupinus albus</name>
    <name type="common">White lupine</name>
    <name type="synonym">Lupinus termis</name>
    <dbReference type="NCBI Taxonomy" id="3870"/>
    <lineage>
        <taxon>Eukaryota</taxon>
        <taxon>Viridiplantae</taxon>
        <taxon>Streptophyta</taxon>
        <taxon>Embryophyta</taxon>
        <taxon>Tracheophyta</taxon>
        <taxon>Spermatophyta</taxon>
        <taxon>Magnoliopsida</taxon>
        <taxon>eudicotyledons</taxon>
        <taxon>Gunneridae</taxon>
        <taxon>Pentapetalae</taxon>
        <taxon>rosids</taxon>
        <taxon>fabids</taxon>
        <taxon>Fabales</taxon>
        <taxon>Fabaceae</taxon>
        <taxon>Papilionoideae</taxon>
        <taxon>50 kb inversion clade</taxon>
        <taxon>genistoids sensu lato</taxon>
        <taxon>core genistoids</taxon>
        <taxon>Genisteae</taxon>
        <taxon>Lupinus</taxon>
    </lineage>
</organism>
<evidence type="ECO:0000313" key="3">
    <source>
        <dbReference type="Proteomes" id="UP000447434"/>
    </source>
</evidence>
<evidence type="ECO:0000256" key="1">
    <source>
        <dbReference type="SAM" id="Phobius"/>
    </source>
</evidence>
<keyword evidence="1" id="KW-0812">Transmembrane</keyword>
<feature type="transmembrane region" description="Helical" evidence="1">
    <location>
        <begin position="38"/>
        <end position="55"/>
    </location>
</feature>
<accession>A0A6A4PC50</accession>